<dbReference type="InterPro" id="IPR000184">
    <property type="entry name" value="Bac_surfAg_D15"/>
</dbReference>
<dbReference type="PANTHER" id="PTHR12815:SF47">
    <property type="entry name" value="TRANSLOCATION AND ASSEMBLY MODULE SUBUNIT TAMA"/>
    <property type="match status" value="1"/>
</dbReference>
<dbReference type="GO" id="GO:0051205">
    <property type="term" value="P:protein insertion into membrane"/>
    <property type="evidence" value="ECO:0007669"/>
    <property type="project" value="UniProtKB-UniRule"/>
</dbReference>
<dbReference type="PIRSF" id="PIRSF006076">
    <property type="entry name" value="OM_assembly_OMP85"/>
    <property type="match status" value="1"/>
</dbReference>
<feature type="domain" description="POTRA" evidence="10">
    <location>
        <begin position="182"/>
        <end position="270"/>
    </location>
</feature>
<keyword evidence="12" id="KW-1185">Reference proteome</keyword>
<keyword evidence="5 8" id="KW-0677">Repeat</keyword>
<dbReference type="AlphaFoldDB" id="A0A6B2JVE9"/>
<keyword evidence="2 8" id="KW-1134">Transmembrane beta strand</keyword>
<name>A0A6B2JVE9_9RHOB</name>
<proteinExistence type="inferred from homology"/>
<comment type="function">
    <text evidence="8">Part of the outer membrane protein assembly complex, which is involved in assembly and insertion of beta-barrel proteins into the outer membrane.</text>
</comment>
<dbReference type="InterPro" id="IPR010827">
    <property type="entry name" value="BamA/TamA_POTRA"/>
</dbReference>
<comment type="similarity">
    <text evidence="8">Belongs to the BamA family.</text>
</comment>
<dbReference type="HAMAP" id="MF_01430">
    <property type="entry name" value="OM_assembly_BamA"/>
    <property type="match status" value="1"/>
</dbReference>
<evidence type="ECO:0000259" key="10">
    <source>
        <dbReference type="PROSITE" id="PS51779"/>
    </source>
</evidence>
<dbReference type="Gene3D" id="3.10.20.310">
    <property type="entry name" value="membrane protein fhac"/>
    <property type="match status" value="5"/>
</dbReference>
<dbReference type="InterPro" id="IPR034746">
    <property type="entry name" value="POTRA"/>
</dbReference>
<evidence type="ECO:0000256" key="7">
    <source>
        <dbReference type="ARBA" id="ARBA00023237"/>
    </source>
</evidence>
<feature type="domain" description="POTRA" evidence="10">
    <location>
        <begin position="355"/>
        <end position="428"/>
    </location>
</feature>
<evidence type="ECO:0000313" key="11">
    <source>
        <dbReference type="EMBL" id="NDV00609.1"/>
    </source>
</evidence>
<dbReference type="EMBL" id="JAAGAB010000002">
    <property type="protein sequence ID" value="NDV00609.1"/>
    <property type="molecule type" value="Genomic_DNA"/>
</dbReference>
<evidence type="ECO:0000256" key="6">
    <source>
        <dbReference type="ARBA" id="ARBA00023136"/>
    </source>
</evidence>
<comment type="caution">
    <text evidence="11">The sequence shown here is derived from an EMBL/GenBank/DDBJ whole genome shotgun (WGS) entry which is preliminary data.</text>
</comment>
<dbReference type="PANTHER" id="PTHR12815">
    <property type="entry name" value="SORTING AND ASSEMBLY MACHINERY SAMM50 PROTEIN FAMILY MEMBER"/>
    <property type="match status" value="1"/>
</dbReference>
<keyword evidence="3 8" id="KW-0812">Transmembrane</keyword>
<evidence type="ECO:0000313" key="12">
    <source>
        <dbReference type="Proteomes" id="UP000474757"/>
    </source>
</evidence>
<sequence precursor="true">MTRAGGRAAGNLVASMFGLVCLGLSAVPASGQSYAFNNVQIEGNQRIEPGTILTYAGIARGETVTAGELNAAAQNLRSTGLFESVDIVPSGGTLIIRVAEYPTINQINFEGNARIGDEELGALVRSTSRQVFNPNVAEADVTAITEAYASAGRINASVTARLIERTENRVDLVFEIAEGGVSEVERISFVGNRSYSERRLRNVLDTKQAGLFDFIISRDTFIAERIAADREALADFYRSRGYVDFAVQNVDVTLTRARDGYLVTFNVEEGLQYRIGSVSIASEMPEAPVEEFSSVPRLREGGVYSPVNIDEDIARIERRAIQLGIPFVAAEPRITRNPRDQTLDIQYVLSRAPRQFVERIDIEGNNTTLDRVIRNQFTSVEGDPFNAREIRESARRIRALGYFAAVDINTREGSAPDQMIVDVDVAEQPTGRLTFGGNYNSDNGFALVASYSEDNFLGRGQGIDFQISTSTRNRIFSFDFTEPNFLGRDLSFSLGTSYRQTNNDAALYDTETFRFSPSLGFPVSEKGRLSVYVAAEYTDIYNVSDDGEDDPSIVIQKEAEQGGLWATSLGYTYTFDSRRVGLDPNAGVLLRFGQEFGVGDTQFIRSTALASAETKVFNEEVTLRATAEGGYLAYGEGSSRVTDRYFLGSRYIRGFEYHGIGPRDADTLDALGGNAFAVARLETEFPLPLPSEFGFSGGAFIDYGSVWDLGEDYGAEVLYDEFTPRATVGVSLFWDTPLGPLRFNFTEPLMAEEEDETRTFELTIATTF</sequence>
<dbReference type="GO" id="GO:0043165">
    <property type="term" value="P:Gram-negative-bacterium-type cell outer membrane assembly"/>
    <property type="evidence" value="ECO:0007669"/>
    <property type="project" value="UniProtKB-UniRule"/>
</dbReference>
<feature type="chain" id="PRO_5025738911" description="Outer membrane protein assembly factor BamA" evidence="8">
    <location>
        <begin position="27"/>
        <end position="768"/>
    </location>
</feature>
<dbReference type="NCBIfam" id="TIGR03303">
    <property type="entry name" value="OM_YaeT"/>
    <property type="match status" value="1"/>
</dbReference>
<feature type="domain" description="POTRA" evidence="10">
    <location>
        <begin position="102"/>
        <end position="179"/>
    </location>
</feature>
<evidence type="ECO:0000256" key="1">
    <source>
        <dbReference type="ARBA" id="ARBA00004370"/>
    </source>
</evidence>
<evidence type="ECO:0000256" key="9">
    <source>
        <dbReference type="NCBIfam" id="TIGR03303"/>
    </source>
</evidence>
<dbReference type="InterPro" id="IPR039910">
    <property type="entry name" value="D15-like"/>
</dbReference>
<dbReference type="Pfam" id="PF07244">
    <property type="entry name" value="POTRA"/>
    <property type="match status" value="4"/>
</dbReference>
<evidence type="ECO:0000256" key="2">
    <source>
        <dbReference type="ARBA" id="ARBA00022452"/>
    </source>
</evidence>
<comment type="subcellular location">
    <subcellularLocation>
        <location evidence="8">Cell outer membrane</location>
    </subcellularLocation>
    <subcellularLocation>
        <location evidence="1">Membrane</location>
    </subcellularLocation>
</comment>
<protein>
    <recommendedName>
        <fullName evidence="8 9">Outer membrane protein assembly factor BamA</fullName>
    </recommendedName>
</protein>
<dbReference type="Pfam" id="PF01103">
    <property type="entry name" value="Omp85"/>
    <property type="match status" value="1"/>
</dbReference>
<feature type="domain" description="POTRA" evidence="10">
    <location>
        <begin position="34"/>
        <end position="101"/>
    </location>
</feature>
<dbReference type="Proteomes" id="UP000474757">
    <property type="component" value="Unassembled WGS sequence"/>
</dbReference>
<dbReference type="GO" id="GO:0009279">
    <property type="term" value="C:cell outer membrane"/>
    <property type="evidence" value="ECO:0007669"/>
    <property type="project" value="UniProtKB-SubCell"/>
</dbReference>
<dbReference type="Gene3D" id="2.40.160.50">
    <property type="entry name" value="membrane protein fhac: a member of the omp85/tpsb transporter family"/>
    <property type="match status" value="1"/>
</dbReference>
<evidence type="ECO:0000256" key="5">
    <source>
        <dbReference type="ARBA" id="ARBA00022737"/>
    </source>
</evidence>
<evidence type="ECO:0000256" key="4">
    <source>
        <dbReference type="ARBA" id="ARBA00022729"/>
    </source>
</evidence>
<comment type="subunit">
    <text evidence="8">Part of the Bam complex.</text>
</comment>
<evidence type="ECO:0000256" key="3">
    <source>
        <dbReference type="ARBA" id="ARBA00022692"/>
    </source>
</evidence>
<dbReference type="PROSITE" id="PS51779">
    <property type="entry name" value="POTRA"/>
    <property type="match status" value="4"/>
</dbReference>
<feature type="signal peptide" evidence="8">
    <location>
        <begin position="1"/>
        <end position="26"/>
    </location>
</feature>
<evidence type="ECO:0000256" key="8">
    <source>
        <dbReference type="HAMAP-Rule" id="MF_01430"/>
    </source>
</evidence>
<keyword evidence="6 8" id="KW-0472">Membrane</keyword>
<organism evidence="11 12">
    <name type="scientific">Pseudoroseicyclus tamaricis</name>
    <dbReference type="NCBI Taxonomy" id="2705421"/>
    <lineage>
        <taxon>Bacteria</taxon>
        <taxon>Pseudomonadati</taxon>
        <taxon>Pseudomonadota</taxon>
        <taxon>Alphaproteobacteria</taxon>
        <taxon>Rhodobacterales</taxon>
        <taxon>Paracoccaceae</taxon>
        <taxon>Pseudoroseicyclus</taxon>
    </lineage>
</organism>
<keyword evidence="4 8" id="KW-0732">Signal</keyword>
<accession>A0A6B2JVE9</accession>
<keyword evidence="7 8" id="KW-0998">Cell outer membrane</keyword>
<reference evidence="11 12" key="1">
    <citation type="submission" date="2020-02" db="EMBL/GenBank/DDBJ databases">
        <title>Pseudoroseicyclus tamarix, sp. nov., isolated from offshore sediment of a Tamarix chinensis forest.</title>
        <authorList>
            <person name="Gai Y."/>
        </authorList>
    </citation>
    <scope>NUCLEOTIDE SEQUENCE [LARGE SCALE GENOMIC DNA]</scope>
    <source>
        <strain evidence="11 12">CLL3-39</strain>
    </source>
</reference>
<gene>
    <name evidence="8 11" type="primary">bamA</name>
    <name evidence="11" type="ORF">GZA08_06465</name>
</gene>
<dbReference type="InterPro" id="IPR023707">
    <property type="entry name" value="OM_assembly_BamA"/>
</dbReference>